<gene>
    <name evidence="1" type="ORF">BXYJ_LOCUS292</name>
</gene>
<dbReference type="EMBL" id="CAJFCV020000001">
    <property type="protein sequence ID" value="CAG9080055.1"/>
    <property type="molecule type" value="Genomic_DNA"/>
</dbReference>
<dbReference type="EMBL" id="CAJFDI010000001">
    <property type="protein sequence ID" value="CAD5208056.1"/>
    <property type="molecule type" value="Genomic_DNA"/>
</dbReference>
<reference evidence="1" key="2">
    <citation type="submission" date="2020-09" db="EMBL/GenBank/DDBJ databases">
        <authorList>
            <person name="Kikuchi T."/>
        </authorList>
    </citation>
    <scope>NUCLEOTIDE SEQUENCE</scope>
    <source>
        <strain evidence="1">Ka4C1</strain>
    </source>
</reference>
<evidence type="ECO:0000313" key="2">
    <source>
        <dbReference type="Proteomes" id="UP000095284"/>
    </source>
</evidence>
<protein>
    <submittedName>
        <fullName evidence="1">(pine wood nematode) hypothetical protein</fullName>
    </submittedName>
</protein>
<dbReference type="Proteomes" id="UP000095284">
    <property type="component" value="Unplaced"/>
</dbReference>
<reference evidence="4 5" key="1">
    <citation type="submission" date="2016-11" db="UniProtKB">
        <authorList>
            <consortium name="WormBaseParasite"/>
        </authorList>
    </citation>
    <scope>IDENTIFICATION</scope>
</reference>
<proteinExistence type="predicted"/>
<dbReference type="WBParaSite" id="BXY_1464900.1">
    <property type="protein sequence ID" value="BXY_1464900.1"/>
    <property type="gene ID" value="BXY_1464900"/>
</dbReference>
<dbReference type="Proteomes" id="UP000659654">
    <property type="component" value="Unassembled WGS sequence"/>
</dbReference>
<evidence type="ECO:0000313" key="1">
    <source>
        <dbReference type="EMBL" id="CAD5208056.1"/>
    </source>
</evidence>
<dbReference type="WBParaSite" id="BXY_1464800.1">
    <property type="protein sequence ID" value="BXY_1464800.1"/>
    <property type="gene ID" value="BXY_1464800"/>
</dbReference>
<accession>A0A1I7SNK9</accession>
<name>A0A1I7SNK9_BURXY</name>
<dbReference type="AlphaFoldDB" id="A0A1I7SNK9"/>
<keyword evidence="3" id="KW-1185">Reference proteome</keyword>
<evidence type="ECO:0000313" key="3">
    <source>
        <dbReference type="Proteomes" id="UP000659654"/>
    </source>
</evidence>
<sequence length="96" mass="10813">MMVNRVIPAMQNWPNFASLWYSSIIWRLICSSWRTRSTSSSITRFNPTVLRTPKWRNLAELDQMNAGAKQLELVAAQIPGPSNDLEKPGQGVDGPL</sequence>
<evidence type="ECO:0000313" key="4">
    <source>
        <dbReference type="WBParaSite" id="BXY_1464800.1"/>
    </source>
</evidence>
<dbReference type="Proteomes" id="UP000582659">
    <property type="component" value="Unassembled WGS sequence"/>
</dbReference>
<evidence type="ECO:0000313" key="5">
    <source>
        <dbReference type="WBParaSite" id="BXY_1464900.1"/>
    </source>
</evidence>
<organism evidence="2 5">
    <name type="scientific">Bursaphelenchus xylophilus</name>
    <name type="common">Pinewood nematode worm</name>
    <name type="synonym">Aphelenchoides xylophilus</name>
    <dbReference type="NCBI Taxonomy" id="6326"/>
    <lineage>
        <taxon>Eukaryota</taxon>
        <taxon>Metazoa</taxon>
        <taxon>Ecdysozoa</taxon>
        <taxon>Nematoda</taxon>
        <taxon>Chromadorea</taxon>
        <taxon>Rhabditida</taxon>
        <taxon>Tylenchina</taxon>
        <taxon>Tylenchomorpha</taxon>
        <taxon>Aphelenchoidea</taxon>
        <taxon>Aphelenchoididae</taxon>
        <taxon>Bursaphelenchus</taxon>
    </lineage>
</organism>